<dbReference type="InterPro" id="IPR036249">
    <property type="entry name" value="Thioredoxin-like_sf"/>
</dbReference>
<dbReference type="PROSITE" id="PS50206">
    <property type="entry name" value="RHODANESE_3"/>
    <property type="match status" value="1"/>
</dbReference>
<name>A0A9X3YN61_9GAMM</name>
<dbReference type="InterPro" id="IPR035903">
    <property type="entry name" value="HesB-like_dom_sf"/>
</dbReference>
<keyword evidence="3" id="KW-0408">Iron</keyword>
<dbReference type="SUPFAM" id="SSF52821">
    <property type="entry name" value="Rhodanese/Cell cycle control phosphatase"/>
    <property type="match status" value="1"/>
</dbReference>
<evidence type="ECO:0000256" key="5">
    <source>
        <dbReference type="ARBA" id="ARBA00023284"/>
    </source>
</evidence>
<dbReference type="SUPFAM" id="SSF89360">
    <property type="entry name" value="HesB-like domain"/>
    <property type="match status" value="1"/>
</dbReference>
<feature type="domain" description="Rhodanese" evidence="6">
    <location>
        <begin position="218"/>
        <end position="305"/>
    </location>
</feature>
<dbReference type="Pfam" id="PF00462">
    <property type="entry name" value="Glutaredoxin"/>
    <property type="match status" value="1"/>
</dbReference>
<dbReference type="InterPro" id="IPR001763">
    <property type="entry name" value="Rhodanese-like_dom"/>
</dbReference>
<comment type="caution">
    <text evidence="7">The sequence shown here is derived from an EMBL/GenBank/DDBJ whole genome shotgun (WGS) entry which is preliminary data.</text>
</comment>
<keyword evidence="2" id="KW-0479">Metal-binding</keyword>
<dbReference type="InterPro" id="IPR004480">
    <property type="entry name" value="Monothiol_GRX-rel"/>
</dbReference>
<evidence type="ECO:0000259" key="6">
    <source>
        <dbReference type="PROSITE" id="PS50206"/>
    </source>
</evidence>
<dbReference type="Pfam" id="PF00581">
    <property type="entry name" value="Rhodanese"/>
    <property type="match status" value="1"/>
</dbReference>
<evidence type="ECO:0000256" key="2">
    <source>
        <dbReference type="ARBA" id="ARBA00022723"/>
    </source>
</evidence>
<dbReference type="RefSeq" id="WP_263541468.1">
    <property type="nucleotide sequence ID" value="NZ_JAOVZO020000018.1"/>
</dbReference>
<proteinExistence type="predicted"/>
<protein>
    <submittedName>
        <fullName evidence="7">Grx4 family monothiol glutaredoxin</fullName>
    </submittedName>
</protein>
<keyword evidence="1" id="KW-0001">2Fe-2S</keyword>
<dbReference type="AlphaFoldDB" id="A0A9X3YN61"/>
<keyword evidence="5" id="KW-0676">Redox-active center</keyword>
<keyword evidence="4" id="KW-0411">Iron-sulfur</keyword>
<dbReference type="CDD" id="cd03028">
    <property type="entry name" value="GRX_PICOT_like"/>
    <property type="match status" value="1"/>
</dbReference>
<accession>A0A9X3YN61</accession>
<keyword evidence="8" id="KW-1185">Reference proteome</keyword>
<organism evidence="7 8">
    <name type="scientific">Tahibacter soli</name>
    <dbReference type="NCBI Taxonomy" id="2983605"/>
    <lineage>
        <taxon>Bacteria</taxon>
        <taxon>Pseudomonadati</taxon>
        <taxon>Pseudomonadota</taxon>
        <taxon>Gammaproteobacteria</taxon>
        <taxon>Lysobacterales</taxon>
        <taxon>Rhodanobacteraceae</taxon>
        <taxon>Tahibacter</taxon>
    </lineage>
</organism>
<dbReference type="PANTHER" id="PTHR10293">
    <property type="entry name" value="GLUTAREDOXIN FAMILY MEMBER"/>
    <property type="match status" value="1"/>
</dbReference>
<dbReference type="InterPro" id="IPR036873">
    <property type="entry name" value="Rhodanese-like_dom_sf"/>
</dbReference>
<dbReference type="SMART" id="SM00450">
    <property type="entry name" value="RHOD"/>
    <property type="match status" value="1"/>
</dbReference>
<reference evidence="7" key="1">
    <citation type="submission" date="2023-02" db="EMBL/GenBank/DDBJ databases">
        <title>Tahibacter soli sp. nov. isolated from soil.</title>
        <authorList>
            <person name="Baek J.H."/>
            <person name="Lee J.K."/>
            <person name="Choi D.G."/>
            <person name="Jeon C.O."/>
        </authorList>
    </citation>
    <scope>NUCLEOTIDE SEQUENCE</scope>
    <source>
        <strain evidence="7">BL</strain>
    </source>
</reference>
<dbReference type="InterPro" id="IPR002109">
    <property type="entry name" value="Glutaredoxin"/>
</dbReference>
<gene>
    <name evidence="7" type="primary">grxD</name>
    <name evidence="7" type="ORF">OD750_014870</name>
</gene>
<dbReference type="CDD" id="cd00158">
    <property type="entry name" value="RHOD"/>
    <property type="match status" value="1"/>
</dbReference>
<dbReference type="Gene3D" id="2.60.300.12">
    <property type="entry name" value="HesB-like domain"/>
    <property type="match status" value="1"/>
</dbReference>
<dbReference type="PROSITE" id="PS51354">
    <property type="entry name" value="GLUTAREDOXIN_2"/>
    <property type="match status" value="1"/>
</dbReference>
<dbReference type="GO" id="GO:0046872">
    <property type="term" value="F:metal ion binding"/>
    <property type="evidence" value="ECO:0007669"/>
    <property type="project" value="UniProtKB-KW"/>
</dbReference>
<dbReference type="EMBL" id="JAOVZO020000018">
    <property type="protein sequence ID" value="MDC8013823.1"/>
    <property type="molecule type" value="Genomic_DNA"/>
</dbReference>
<evidence type="ECO:0000256" key="1">
    <source>
        <dbReference type="ARBA" id="ARBA00022714"/>
    </source>
</evidence>
<dbReference type="GO" id="GO:0051537">
    <property type="term" value="F:2 iron, 2 sulfur cluster binding"/>
    <property type="evidence" value="ECO:0007669"/>
    <property type="project" value="UniProtKB-KW"/>
</dbReference>
<evidence type="ECO:0000256" key="4">
    <source>
        <dbReference type="ARBA" id="ARBA00023014"/>
    </source>
</evidence>
<dbReference type="InterPro" id="IPR033658">
    <property type="entry name" value="GRX_PICOT-like"/>
</dbReference>
<evidence type="ECO:0000313" key="7">
    <source>
        <dbReference type="EMBL" id="MDC8013823.1"/>
    </source>
</evidence>
<evidence type="ECO:0000256" key="3">
    <source>
        <dbReference type="ARBA" id="ARBA00023004"/>
    </source>
</evidence>
<dbReference type="Gene3D" id="3.40.30.10">
    <property type="entry name" value="Glutaredoxin"/>
    <property type="match status" value="1"/>
</dbReference>
<dbReference type="SUPFAM" id="SSF52833">
    <property type="entry name" value="Thioredoxin-like"/>
    <property type="match status" value="1"/>
</dbReference>
<dbReference type="NCBIfam" id="TIGR00365">
    <property type="entry name" value="Grx4 family monothiol glutaredoxin"/>
    <property type="match status" value="1"/>
</dbReference>
<dbReference type="Proteomes" id="UP001139971">
    <property type="component" value="Unassembled WGS sequence"/>
</dbReference>
<sequence>MNLAPETRDRIEDILRNHRIVLFMKGTRNAPRCGFSAGTAGILNGLVDDYASVDVLADPEIREGIKAYGNWPTIPQLYVDGELIGGADIVAGMANSGELHELLGLPKPDRTPPSITVSDAAADAMRAGLADADGMALHLSIDARFQAQFFLRETDGTEIRAESNGIAILMDVATAQRARGIAIDWVDTVQGSGLSITNPNAPPTVQSLDVQGLKARIAAGDITVVDVRPAPDRQYAPFAGAEILDEDSIARLSALPKDRPLAFLCHHGNSSRGAAEHFRGLGFRQVFNVEGGIDAWSRQIDESVPRY</sequence>
<dbReference type="PANTHER" id="PTHR10293:SF16">
    <property type="entry name" value="GLUTAREDOXIN-RELATED PROTEIN 5, MITOCHONDRIAL"/>
    <property type="match status" value="1"/>
</dbReference>
<dbReference type="Gene3D" id="3.40.250.10">
    <property type="entry name" value="Rhodanese-like domain"/>
    <property type="match status" value="1"/>
</dbReference>
<evidence type="ECO:0000313" key="8">
    <source>
        <dbReference type="Proteomes" id="UP001139971"/>
    </source>
</evidence>